<comment type="similarity">
    <text evidence="2 6">Belongs to the SURF1 family.</text>
</comment>
<dbReference type="PROSITE" id="PS50895">
    <property type="entry name" value="SURF1"/>
    <property type="match status" value="1"/>
</dbReference>
<keyword evidence="9" id="KW-1185">Reference proteome</keyword>
<feature type="region of interest" description="Disordered" evidence="7">
    <location>
        <begin position="252"/>
        <end position="294"/>
    </location>
</feature>
<comment type="caution">
    <text evidence="8">The sequence shown here is derived from an EMBL/GenBank/DDBJ whole genome shotgun (WGS) entry which is preliminary data.</text>
</comment>
<accession>A0ABP9H4K8</accession>
<evidence type="ECO:0000256" key="3">
    <source>
        <dbReference type="ARBA" id="ARBA00022692"/>
    </source>
</evidence>
<gene>
    <name evidence="8" type="ORF">GCM10023224_51420</name>
</gene>
<name>A0ABP9H4K8_9ACTN</name>
<evidence type="ECO:0000256" key="4">
    <source>
        <dbReference type="ARBA" id="ARBA00022989"/>
    </source>
</evidence>
<dbReference type="RefSeq" id="WP_345559559.1">
    <property type="nucleotide sequence ID" value="NZ_BAABIK010000061.1"/>
</dbReference>
<dbReference type="Pfam" id="PF02104">
    <property type="entry name" value="SURF1"/>
    <property type="match status" value="1"/>
</dbReference>
<dbReference type="InterPro" id="IPR002994">
    <property type="entry name" value="Surf1/Shy1"/>
</dbReference>
<dbReference type="PANTHER" id="PTHR23427:SF2">
    <property type="entry name" value="SURFEIT LOCUS PROTEIN 1"/>
    <property type="match status" value="1"/>
</dbReference>
<feature type="region of interest" description="Disordered" evidence="7">
    <location>
        <begin position="125"/>
        <end position="147"/>
    </location>
</feature>
<keyword evidence="5 6" id="KW-0472">Membrane</keyword>
<keyword evidence="6" id="KW-1003">Cell membrane</keyword>
<dbReference type="InterPro" id="IPR045214">
    <property type="entry name" value="Surf1/Surf4"/>
</dbReference>
<sequence>MRSDLVKPRWLGTHLLALLAVAVCLGAGYWQFERAQEPSREVVDSPIERLSRARPLESVLQPGAYMSEDEGNQAVRVTGVYAPERQRLAPALSPEGEKGYYVVAPLVTGEDTAVAVSRGWIPESAADSADRPADVPEGEVSVTGWLQPPDKAEDGYIPVDTPEGHVARIAPSLLVNEWPYRLYEGYIILGEQRPADAAAGSGPGLRQIPPPEPPKGIVWNWRNVSYAAQWGVFGSAVVVFWLSLMRRELRESGSASGQGGQEGPEGENGRPEPGGGGAPSADAGGGDQESVART</sequence>
<evidence type="ECO:0000313" key="8">
    <source>
        <dbReference type="EMBL" id="GAA4959199.1"/>
    </source>
</evidence>
<evidence type="ECO:0000256" key="7">
    <source>
        <dbReference type="SAM" id="MobiDB-lite"/>
    </source>
</evidence>
<reference evidence="9" key="1">
    <citation type="journal article" date="2019" name="Int. J. Syst. Evol. Microbiol.">
        <title>The Global Catalogue of Microorganisms (GCM) 10K type strain sequencing project: providing services to taxonomists for standard genome sequencing and annotation.</title>
        <authorList>
            <consortium name="The Broad Institute Genomics Platform"/>
            <consortium name="The Broad Institute Genome Sequencing Center for Infectious Disease"/>
            <person name="Wu L."/>
            <person name="Ma J."/>
        </authorList>
    </citation>
    <scope>NUCLEOTIDE SEQUENCE [LARGE SCALE GENOMIC DNA]</scope>
    <source>
        <strain evidence="9">JCM 18123</strain>
    </source>
</reference>
<protein>
    <recommendedName>
        <fullName evidence="6">SURF1-like protein</fullName>
    </recommendedName>
</protein>
<evidence type="ECO:0000256" key="1">
    <source>
        <dbReference type="ARBA" id="ARBA00004370"/>
    </source>
</evidence>
<dbReference type="PANTHER" id="PTHR23427">
    <property type="entry name" value="SURFEIT LOCUS PROTEIN"/>
    <property type="match status" value="1"/>
</dbReference>
<dbReference type="Proteomes" id="UP001499993">
    <property type="component" value="Unassembled WGS sequence"/>
</dbReference>
<comment type="caution">
    <text evidence="6">Lacks conserved residue(s) required for the propagation of feature annotation.</text>
</comment>
<evidence type="ECO:0000256" key="5">
    <source>
        <dbReference type="ARBA" id="ARBA00023136"/>
    </source>
</evidence>
<keyword evidence="3 6" id="KW-0812">Transmembrane</keyword>
<evidence type="ECO:0000256" key="2">
    <source>
        <dbReference type="ARBA" id="ARBA00007165"/>
    </source>
</evidence>
<feature type="compositionally biased region" description="Gly residues" evidence="7">
    <location>
        <begin position="272"/>
        <end position="287"/>
    </location>
</feature>
<dbReference type="CDD" id="cd06662">
    <property type="entry name" value="SURF1"/>
    <property type="match status" value="1"/>
</dbReference>
<keyword evidence="4 6" id="KW-1133">Transmembrane helix</keyword>
<evidence type="ECO:0000313" key="9">
    <source>
        <dbReference type="Proteomes" id="UP001499993"/>
    </source>
</evidence>
<evidence type="ECO:0000256" key="6">
    <source>
        <dbReference type="RuleBase" id="RU363076"/>
    </source>
</evidence>
<dbReference type="EMBL" id="BAABIK010000061">
    <property type="protein sequence ID" value="GAA4959199.1"/>
    <property type="molecule type" value="Genomic_DNA"/>
</dbReference>
<comment type="subcellular location">
    <subcellularLocation>
        <location evidence="6">Cell membrane</location>
        <topology evidence="6">Multi-pass membrane protein</topology>
    </subcellularLocation>
    <subcellularLocation>
        <location evidence="1">Membrane</location>
    </subcellularLocation>
</comment>
<proteinExistence type="inferred from homology"/>
<feature type="transmembrane region" description="Helical" evidence="6">
    <location>
        <begin position="226"/>
        <end position="244"/>
    </location>
</feature>
<organism evidence="8 9">
    <name type="scientific">Streptomonospora halophila</name>
    <dbReference type="NCBI Taxonomy" id="427369"/>
    <lineage>
        <taxon>Bacteria</taxon>
        <taxon>Bacillati</taxon>
        <taxon>Actinomycetota</taxon>
        <taxon>Actinomycetes</taxon>
        <taxon>Streptosporangiales</taxon>
        <taxon>Nocardiopsidaceae</taxon>
        <taxon>Streptomonospora</taxon>
    </lineage>
</organism>